<organism evidence="9 10">
    <name type="scientific">Dermatophagoides pteronyssinus</name>
    <name type="common">European house dust mite</name>
    <dbReference type="NCBI Taxonomy" id="6956"/>
    <lineage>
        <taxon>Eukaryota</taxon>
        <taxon>Metazoa</taxon>
        <taxon>Ecdysozoa</taxon>
        <taxon>Arthropoda</taxon>
        <taxon>Chelicerata</taxon>
        <taxon>Arachnida</taxon>
        <taxon>Acari</taxon>
        <taxon>Acariformes</taxon>
        <taxon>Sarcoptiformes</taxon>
        <taxon>Astigmata</taxon>
        <taxon>Psoroptidia</taxon>
        <taxon>Analgoidea</taxon>
        <taxon>Pyroglyphidae</taxon>
        <taxon>Dermatophagoidinae</taxon>
        <taxon>Dermatophagoides</taxon>
    </lineage>
</organism>
<feature type="transmembrane region" description="Helical" evidence="6">
    <location>
        <begin position="602"/>
        <end position="623"/>
    </location>
</feature>
<dbReference type="AlphaFoldDB" id="A0A6P6YD10"/>
<dbReference type="InterPro" id="IPR007632">
    <property type="entry name" value="Anoctamin"/>
</dbReference>
<dbReference type="RefSeq" id="XP_027203338.1">
    <property type="nucleotide sequence ID" value="XM_027347537.1"/>
</dbReference>
<evidence type="ECO:0000256" key="4">
    <source>
        <dbReference type="ARBA" id="ARBA00022989"/>
    </source>
</evidence>
<feature type="transmembrane region" description="Helical" evidence="6">
    <location>
        <begin position="325"/>
        <end position="343"/>
    </location>
</feature>
<sequence length="651" mass="77873">MNRKNKSSHDDDDDEQQPKQQHDSDDNLFIDLPVNQYQTSASFVMIFNQNIPLETKKWLISLLKSNQLQLSIINDSNNRYIRSSSSTTRIPEDLTLLISCSEKLFEQNVHHVFKQLKRQNLMTDKSLDSTKTSTELNTAEKQRILYQLIQQICSPNRTTIIGLPDITLYPGQSIFEICCHHKLITHYFPLHDYEHLENLRSNYCSFFSHNIDYVRDYFGEMIGFYFAFLNYYRDMFCWTSIVFLLCWSLQIPNELYTIIICFGSFVFIKMWKRFAKRLAFEWGTIDHIELEKARPAFRSKCMKIDPITEEMVPYYPLTKTWCKEYFISVPFVIVCLCLSFELMCMYFDCETWMANYYEENPSILNFIICFAPSIIYAIIVMFMNHLYIVIATKLNNYENHKTQESHENHLIVKLVLFEFFNNFICLFYIAFYLNDMDMLRYTLITMLTVNKTVENFLEVFIPMFLIYRNEPKKLFQSSNKSTITSWQQQIFDEKNLYIYEHTYYDCLELFIQYGYAFLFVSIWPWAPIVAAINSIMEVRMDAAKLVYCKRRPFQKTMKSINNAWIKSFEVLSIIIVISNFLTLELISNNVRLLSLYFNLSTFKLIVYAEHIFLTIVLIFWYVVPDIPRDIHHRLNRRKYLQFTNQDDKKFQ</sequence>
<dbReference type="InterPro" id="IPR049452">
    <property type="entry name" value="Anoctamin_TM"/>
</dbReference>
<dbReference type="InParanoid" id="A0A6P6YD10"/>
<keyword evidence="4 6" id="KW-1133">Transmembrane helix</keyword>
<dbReference type="Pfam" id="PF04547">
    <property type="entry name" value="Anoctamin"/>
    <property type="match status" value="1"/>
</dbReference>
<evidence type="ECO:0000256" key="6">
    <source>
        <dbReference type="RuleBase" id="RU280814"/>
    </source>
</evidence>
<feature type="transmembrane region" description="Helical" evidence="6">
    <location>
        <begin position="363"/>
        <end position="389"/>
    </location>
</feature>
<dbReference type="GO" id="GO:0005886">
    <property type="term" value="C:plasma membrane"/>
    <property type="evidence" value="ECO:0007669"/>
    <property type="project" value="TreeGrafter"/>
</dbReference>
<evidence type="ECO:0000256" key="5">
    <source>
        <dbReference type="ARBA" id="ARBA00023136"/>
    </source>
</evidence>
<accession>A0A6P6YD10</accession>
<evidence type="ECO:0000256" key="7">
    <source>
        <dbReference type="SAM" id="MobiDB-lite"/>
    </source>
</evidence>
<evidence type="ECO:0000256" key="2">
    <source>
        <dbReference type="ARBA" id="ARBA00009671"/>
    </source>
</evidence>
<feature type="transmembrane region" description="Helical" evidence="6">
    <location>
        <begin position="231"/>
        <end position="249"/>
    </location>
</feature>
<name>A0A6P6YD10_DERPT</name>
<feature type="transmembrane region" description="Helical" evidence="6">
    <location>
        <begin position="513"/>
        <end position="535"/>
    </location>
</feature>
<reference evidence="10" key="1">
    <citation type="submission" date="2025-08" db="UniProtKB">
        <authorList>
            <consortium name="RefSeq"/>
        </authorList>
    </citation>
    <scope>IDENTIFICATION</scope>
    <source>
        <strain evidence="10">Airmid</strain>
    </source>
</reference>
<evidence type="ECO:0000256" key="3">
    <source>
        <dbReference type="ARBA" id="ARBA00022692"/>
    </source>
</evidence>
<comment type="subcellular location">
    <subcellularLocation>
        <location evidence="1 6">Membrane</location>
        <topology evidence="1 6">Multi-pass membrane protein</topology>
    </subcellularLocation>
</comment>
<dbReference type="FunCoup" id="A0A6P6YD10">
    <property type="interactions" value="638"/>
</dbReference>
<feature type="transmembrane region" description="Helical" evidence="6">
    <location>
        <begin position="255"/>
        <end position="271"/>
    </location>
</feature>
<feature type="compositionally biased region" description="Basic and acidic residues" evidence="7">
    <location>
        <begin position="16"/>
        <end position="25"/>
    </location>
</feature>
<evidence type="ECO:0000256" key="1">
    <source>
        <dbReference type="ARBA" id="ARBA00004141"/>
    </source>
</evidence>
<dbReference type="KEGG" id="dpte:113797192"/>
<feature type="domain" description="Anoctamin transmembrane" evidence="8">
    <location>
        <begin position="214"/>
        <end position="636"/>
    </location>
</feature>
<dbReference type="OMA" id="INSKPKW"/>
<dbReference type="PANTHER" id="PTHR12308">
    <property type="entry name" value="ANOCTAMIN"/>
    <property type="match status" value="1"/>
</dbReference>
<dbReference type="Proteomes" id="UP000515146">
    <property type="component" value="Unplaced"/>
</dbReference>
<keyword evidence="9" id="KW-1185">Reference proteome</keyword>
<comment type="similarity">
    <text evidence="2 6">Belongs to the anoctamin family.</text>
</comment>
<evidence type="ECO:0000313" key="9">
    <source>
        <dbReference type="Proteomes" id="UP000515146"/>
    </source>
</evidence>
<dbReference type="GO" id="GO:0005254">
    <property type="term" value="F:chloride channel activity"/>
    <property type="evidence" value="ECO:0007669"/>
    <property type="project" value="TreeGrafter"/>
</dbReference>
<protein>
    <recommendedName>
        <fullName evidence="6">Anoctamin</fullName>
    </recommendedName>
</protein>
<feature type="region of interest" description="Disordered" evidence="7">
    <location>
        <begin position="1"/>
        <end position="26"/>
    </location>
</feature>
<keyword evidence="3 6" id="KW-0812">Transmembrane</keyword>
<dbReference type="OrthoDB" id="296386at2759"/>
<evidence type="ECO:0000259" key="8">
    <source>
        <dbReference type="Pfam" id="PF04547"/>
    </source>
</evidence>
<evidence type="ECO:0000313" key="10">
    <source>
        <dbReference type="RefSeq" id="XP_027203338.1"/>
    </source>
</evidence>
<feature type="transmembrane region" description="Helical" evidence="6">
    <location>
        <begin position="410"/>
        <end position="433"/>
    </location>
</feature>
<dbReference type="PANTHER" id="PTHR12308:SF74">
    <property type="entry name" value="ANOCTAMIN"/>
    <property type="match status" value="1"/>
</dbReference>
<gene>
    <name evidence="10" type="primary">LOC113797192</name>
</gene>
<feature type="transmembrane region" description="Helical" evidence="6">
    <location>
        <begin position="563"/>
        <end position="582"/>
    </location>
</feature>
<proteinExistence type="inferred from homology"/>
<keyword evidence="5 6" id="KW-0472">Membrane</keyword>